<dbReference type="PROSITE" id="PS50943">
    <property type="entry name" value="HTH_CROC1"/>
    <property type="match status" value="1"/>
</dbReference>
<protein>
    <recommendedName>
        <fullName evidence="1">HTH cro/C1-type domain-containing protein</fullName>
    </recommendedName>
</protein>
<evidence type="ECO:0000313" key="2">
    <source>
        <dbReference type="EMBL" id="GGF00920.1"/>
    </source>
</evidence>
<keyword evidence="3" id="KW-1185">Reference proteome</keyword>
<reference evidence="2" key="2">
    <citation type="submission" date="2020-09" db="EMBL/GenBank/DDBJ databases">
        <authorList>
            <person name="Sun Q."/>
            <person name="Zhou Y."/>
        </authorList>
    </citation>
    <scope>NUCLEOTIDE SEQUENCE</scope>
    <source>
        <strain evidence="2">CGMCC 1.15725</strain>
    </source>
</reference>
<evidence type="ECO:0000313" key="3">
    <source>
        <dbReference type="Proteomes" id="UP000646365"/>
    </source>
</evidence>
<name>A0A8J2YP08_9PROT</name>
<dbReference type="EMBL" id="BMJQ01000001">
    <property type="protein sequence ID" value="GGF00920.1"/>
    <property type="molecule type" value="Genomic_DNA"/>
</dbReference>
<dbReference type="Gene3D" id="1.10.260.40">
    <property type="entry name" value="lambda repressor-like DNA-binding domains"/>
    <property type="match status" value="1"/>
</dbReference>
<dbReference type="SMART" id="SM00530">
    <property type="entry name" value="HTH_XRE"/>
    <property type="match status" value="1"/>
</dbReference>
<dbReference type="RefSeq" id="WP_189041721.1">
    <property type="nucleotide sequence ID" value="NZ_BMJQ01000001.1"/>
</dbReference>
<dbReference type="GO" id="GO:0003677">
    <property type="term" value="F:DNA binding"/>
    <property type="evidence" value="ECO:0007669"/>
    <property type="project" value="InterPro"/>
</dbReference>
<dbReference type="InterPro" id="IPR001387">
    <property type="entry name" value="Cro/C1-type_HTH"/>
</dbReference>
<accession>A0A8J2YP08</accession>
<proteinExistence type="predicted"/>
<feature type="domain" description="HTH cro/C1-type" evidence="1">
    <location>
        <begin position="7"/>
        <end position="61"/>
    </location>
</feature>
<organism evidence="2 3">
    <name type="scientific">Aliidongia dinghuensis</name>
    <dbReference type="NCBI Taxonomy" id="1867774"/>
    <lineage>
        <taxon>Bacteria</taxon>
        <taxon>Pseudomonadati</taxon>
        <taxon>Pseudomonadota</taxon>
        <taxon>Alphaproteobacteria</taxon>
        <taxon>Rhodospirillales</taxon>
        <taxon>Dongiaceae</taxon>
        <taxon>Aliidongia</taxon>
    </lineage>
</organism>
<dbReference type="InterPro" id="IPR010982">
    <property type="entry name" value="Lambda_DNA-bd_dom_sf"/>
</dbReference>
<sequence>MQIGDRIRARARELGLSDSEVGRRIQVDPSRVGRYVRGVNEPDLATLVRLCDVLALTPNDLLLPKDSLPNSERERRLALIADICSQLPDEDLEVVVKMAAALKEKRAPR</sequence>
<gene>
    <name evidence="2" type="ORF">GCM10011611_03130</name>
</gene>
<reference evidence="2" key="1">
    <citation type="journal article" date="2014" name="Int. J. Syst. Evol. Microbiol.">
        <title>Complete genome sequence of Corynebacterium casei LMG S-19264T (=DSM 44701T), isolated from a smear-ripened cheese.</title>
        <authorList>
            <consortium name="US DOE Joint Genome Institute (JGI-PGF)"/>
            <person name="Walter F."/>
            <person name="Albersmeier A."/>
            <person name="Kalinowski J."/>
            <person name="Ruckert C."/>
        </authorList>
    </citation>
    <scope>NUCLEOTIDE SEQUENCE</scope>
    <source>
        <strain evidence="2">CGMCC 1.15725</strain>
    </source>
</reference>
<dbReference type="SUPFAM" id="SSF47413">
    <property type="entry name" value="lambda repressor-like DNA-binding domains"/>
    <property type="match status" value="1"/>
</dbReference>
<comment type="caution">
    <text evidence="2">The sequence shown here is derived from an EMBL/GenBank/DDBJ whole genome shotgun (WGS) entry which is preliminary data.</text>
</comment>
<dbReference type="AlphaFoldDB" id="A0A8J2YP08"/>
<dbReference type="Pfam" id="PF01381">
    <property type="entry name" value="HTH_3"/>
    <property type="match status" value="1"/>
</dbReference>
<dbReference type="CDD" id="cd00093">
    <property type="entry name" value="HTH_XRE"/>
    <property type="match status" value="1"/>
</dbReference>
<evidence type="ECO:0000259" key="1">
    <source>
        <dbReference type="PROSITE" id="PS50943"/>
    </source>
</evidence>
<dbReference type="Proteomes" id="UP000646365">
    <property type="component" value="Unassembled WGS sequence"/>
</dbReference>